<comment type="caution">
    <text evidence="7">The sequence shown here is derived from an EMBL/GenBank/DDBJ whole genome shotgun (WGS) entry which is preliminary data.</text>
</comment>
<accession>A0ABP7EWZ4</accession>
<comment type="similarity">
    <text evidence="2">Belongs to the plasmid mobilization pre family.</text>
</comment>
<name>A0ABP7EWZ4_9STAP</name>
<evidence type="ECO:0000256" key="4">
    <source>
        <dbReference type="ARBA" id="ARBA00031709"/>
    </source>
</evidence>
<feature type="region of interest" description="Disordered" evidence="6">
    <location>
        <begin position="405"/>
        <end position="424"/>
    </location>
</feature>
<protein>
    <recommendedName>
        <fullName evidence="4">Mobilization protein</fullName>
    </recommendedName>
    <alternativeName>
        <fullName evidence="3">Plasmid recombinase</fullName>
    </alternativeName>
</protein>
<keyword evidence="5" id="KW-0175">Coiled coil</keyword>
<gene>
    <name evidence="7" type="primary">mobV_2</name>
    <name evidence="7" type="ORF">GCM10022378_15300</name>
</gene>
<sequence>MSYSILRVAKVKGSNNTRGIQKHCQRENKNYQNKDINSEKTHMNYDLVNDEKIDFNQKINERIEAGYHGKRKIRSDAIRHIDGIITSDSDFFEDKSQEEKDAFFKDSLKFLEKEYGKENIIYASVHYDEKTPHMHFGFVPLTNDGRLSAKEKLGNKKNLSELQNRFSFHISIDKGYDLKRGSLNSRKEHKTVEAYKSETKYHEKETELAKQESERVKAEQKKAEKEFEKLKEQLQKDIDRLNQKPDFKVEDEVLTEKNIFGKVTSIERTGRVIMSNVDFEKVKEKYLSATRILDDYETLKNTDVYKENQGLRKEKEVQNKRAQEWMNESFKHERKAYDLEEENEQLKEKNKELNDFSKKMVKNTAGVYKALRSRYKGFEERYNEFADSLAQKERTEPLSRFMKEIQGAVHEQDRKKSRSNDLEL</sequence>
<dbReference type="Pfam" id="PF01076">
    <property type="entry name" value="Mob_Pre"/>
    <property type="match status" value="1"/>
</dbReference>
<evidence type="ECO:0000256" key="1">
    <source>
        <dbReference type="ARBA" id="ARBA00002445"/>
    </source>
</evidence>
<dbReference type="CDD" id="cd17242">
    <property type="entry name" value="MobM_relaxase"/>
    <property type="match status" value="1"/>
</dbReference>
<dbReference type="EMBL" id="BAABCK010000037">
    <property type="protein sequence ID" value="GAA3726818.1"/>
    <property type="molecule type" value="Genomic_DNA"/>
</dbReference>
<evidence type="ECO:0000313" key="7">
    <source>
        <dbReference type="EMBL" id="GAA3726818.1"/>
    </source>
</evidence>
<dbReference type="NCBIfam" id="NF041497">
    <property type="entry name" value="MobV"/>
    <property type="match status" value="1"/>
</dbReference>
<dbReference type="Gene3D" id="3.30.930.30">
    <property type="match status" value="1"/>
</dbReference>
<keyword evidence="8" id="KW-1185">Reference proteome</keyword>
<feature type="compositionally biased region" description="Basic and acidic residues" evidence="6">
    <location>
        <begin position="410"/>
        <end position="424"/>
    </location>
</feature>
<dbReference type="InterPro" id="IPR001668">
    <property type="entry name" value="Mob_Pre"/>
</dbReference>
<proteinExistence type="inferred from homology"/>
<comment type="function">
    <text evidence="1">The interaction of the RSA site and the PRE protein may not only serves a function in plasmid maintenance, but may also contributes to the distribution of small antibiotic resistance plasmids among Gram-positive bacteria.</text>
</comment>
<evidence type="ECO:0000256" key="5">
    <source>
        <dbReference type="SAM" id="Coils"/>
    </source>
</evidence>
<evidence type="ECO:0000256" key="2">
    <source>
        <dbReference type="ARBA" id="ARBA00010657"/>
    </source>
</evidence>
<organism evidence="7 8">
    <name type="scientific">Salinicoccus jeotgali</name>
    <dbReference type="NCBI Taxonomy" id="381634"/>
    <lineage>
        <taxon>Bacteria</taxon>
        <taxon>Bacillati</taxon>
        <taxon>Bacillota</taxon>
        <taxon>Bacilli</taxon>
        <taxon>Bacillales</taxon>
        <taxon>Staphylococcaceae</taxon>
        <taxon>Salinicoccus</taxon>
    </lineage>
</organism>
<evidence type="ECO:0000256" key="3">
    <source>
        <dbReference type="ARBA" id="ARBA00029953"/>
    </source>
</evidence>
<feature type="coiled-coil region" evidence="5">
    <location>
        <begin position="308"/>
        <end position="359"/>
    </location>
</feature>
<feature type="coiled-coil region" evidence="5">
    <location>
        <begin position="201"/>
        <end position="244"/>
    </location>
</feature>
<reference evidence="8" key="1">
    <citation type="journal article" date="2019" name="Int. J. Syst. Evol. Microbiol.">
        <title>The Global Catalogue of Microorganisms (GCM) 10K type strain sequencing project: providing services to taxonomists for standard genome sequencing and annotation.</title>
        <authorList>
            <consortium name="The Broad Institute Genomics Platform"/>
            <consortium name="The Broad Institute Genome Sequencing Center for Infectious Disease"/>
            <person name="Wu L."/>
            <person name="Ma J."/>
        </authorList>
    </citation>
    <scope>NUCLEOTIDE SEQUENCE [LARGE SCALE GENOMIC DNA]</scope>
    <source>
        <strain evidence="8">JCM 16981</strain>
    </source>
</reference>
<evidence type="ECO:0000313" key="8">
    <source>
        <dbReference type="Proteomes" id="UP001500920"/>
    </source>
</evidence>
<dbReference type="Proteomes" id="UP001500920">
    <property type="component" value="Unassembled WGS sequence"/>
</dbReference>
<evidence type="ECO:0000256" key="6">
    <source>
        <dbReference type="SAM" id="MobiDB-lite"/>
    </source>
</evidence>